<dbReference type="GO" id="GO:0006352">
    <property type="term" value="P:DNA-templated transcription initiation"/>
    <property type="evidence" value="ECO:0007669"/>
    <property type="project" value="InterPro"/>
</dbReference>
<organism evidence="8 9">
    <name type="scientific">Phaeodactylibacter luteus</name>
    <dbReference type="NCBI Taxonomy" id="1564516"/>
    <lineage>
        <taxon>Bacteria</taxon>
        <taxon>Pseudomonadati</taxon>
        <taxon>Bacteroidota</taxon>
        <taxon>Saprospiria</taxon>
        <taxon>Saprospirales</taxon>
        <taxon>Haliscomenobacteraceae</taxon>
        <taxon>Phaeodactylibacter</taxon>
    </lineage>
</organism>
<dbReference type="Gene3D" id="1.10.1740.10">
    <property type="match status" value="1"/>
</dbReference>
<comment type="caution">
    <text evidence="8">The sequence shown here is derived from an EMBL/GenBank/DDBJ whole genome shotgun (WGS) entry which is preliminary data.</text>
</comment>
<dbReference type="Proteomes" id="UP000321580">
    <property type="component" value="Unassembled WGS sequence"/>
</dbReference>
<evidence type="ECO:0000256" key="4">
    <source>
        <dbReference type="ARBA" id="ARBA00023125"/>
    </source>
</evidence>
<dbReference type="InterPro" id="IPR013325">
    <property type="entry name" value="RNA_pol_sigma_r2"/>
</dbReference>
<dbReference type="PANTHER" id="PTHR43133">
    <property type="entry name" value="RNA POLYMERASE ECF-TYPE SIGMA FACTO"/>
    <property type="match status" value="1"/>
</dbReference>
<gene>
    <name evidence="8" type="ORF">FRY97_13505</name>
</gene>
<dbReference type="InterPro" id="IPR036388">
    <property type="entry name" value="WH-like_DNA-bd_sf"/>
</dbReference>
<accession>A0A5C6RLK6</accession>
<keyword evidence="3" id="KW-0731">Sigma factor</keyword>
<keyword evidence="4" id="KW-0238">DNA-binding</keyword>
<evidence type="ECO:0000259" key="6">
    <source>
        <dbReference type="Pfam" id="PF04542"/>
    </source>
</evidence>
<evidence type="ECO:0000256" key="5">
    <source>
        <dbReference type="ARBA" id="ARBA00023163"/>
    </source>
</evidence>
<dbReference type="NCBIfam" id="TIGR02937">
    <property type="entry name" value="sigma70-ECF"/>
    <property type="match status" value="1"/>
</dbReference>
<feature type="domain" description="RNA polymerase sigma-70 region 2" evidence="6">
    <location>
        <begin position="28"/>
        <end position="95"/>
    </location>
</feature>
<comment type="similarity">
    <text evidence="1">Belongs to the sigma-70 factor family. ECF subfamily.</text>
</comment>
<protein>
    <submittedName>
        <fullName evidence="8">RNA polymerase sigma factor</fullName>
    </submittedName>
</protein>
<dbReference type="GO" id="GO:0003677">
    <property type="term" value="F:DNA binding"/>
    <property type="evidence" value="ECO:0007669"/>
    <property type="project" value="UniProtKB-KW"/>
</dbReference>
<dbReference type="Gene3D" id="1.10.10.10">
    <property type="entry name" value="Winged helix-like DNA-binding domain superfamily/Winged helix DNA-binding domain"/>
    <property type="match status" value="1"/>
</dbReference>
<dbReference type="SUPFAM" id="SSF88659">
    <property type="entry name" value="Sigma3 and sigma4 domains of RNA polymerase sigma factors"/>
    <property type="match status" value="1"/>
</dbReference>
<proteinExistence type="inferred from homology"/>
<keyword evidence="5" id="KW-0804">Transcription</keyword>
<dbReference type="AlphaFoldDB" id="A0A5C6RLK6"/>
<keyword evidence="2" id="KW-0805">Transcription regulation</keyword>
<sequence length="203" mass="23376">MPNLKKTPVDEEVIRLLSAQNQRGITLLYEHYSPALYNIILRIVQSDEIAEETLQDCFLKIWENFPKYDAAKGRLFTWMVRICRNLAIDKIRSSQFKKGNRTETIPDSVYNSNTLSEELKTSDPGLQKVINQMDGKSRILIELLYFQDYTQKEASEALDIPLGTVKSRSRKAIQLLRETLGNEGFLAAIFLTLFETAKRYFGS</sequence>
<evidence type="ECO:0000313" key="9">
    <source>
        <dbReference type="Proteomes" id="UP000321580"/>
    </source>
</evidence>
<evidence type="ECO:0000256" key="3">
    <source>
        <dbReference type="ARBA" id="ARBA00023082"/>
    </source>
</evidence>
<evidence type="ECO:0000259" key="7">
    <source>
        <dbReference type="Pfam" id="PF04545"/>
    </source>
</evidence>
<dbReference type="RefSeq" id="WP_147168079.1">
    <property type="nucleotide sequence ID" value="NZ_VOOR01000028.1"/>
</dbReference>
<dbReference type="CDD" id="cd06171">
    <property type="entry name" value="Sigma70_r4"/>
    <property type="match status" value="1"/>
</dbReference>
<dbReference type="InterPro" id="IPR007627">
    <property type="entry name" value="RNA_pol_sigma70_r2"/>
</dbReference>
<feature type="domain" description="RNA polymerase sigma-70 region 4" evidence="7">
    <location>
        <begin position="130"/>
        <end position="178"/>
    </location>
</feature>
<dbReference type="Pfam" id="PF04545">
    <property type="entry name" value="Sigma70_r4"/>
    <property type="match status" value="1"/>
</dbReference>
<keyword evidence="9" id="KW-1185">Reference proteome</keyword>
<dbReference type="InterPro" id="IPR014284">
    <property type="entry name" value="RNA_pol_sigma-70_dom"/>
</dbReference>
<name>A0A5C6RLK6_9BACT</name>
<dbReference type="InterPro" id="IPR039425">
    <property type="entry name" value="RNA_pol_sigma-70-like"/>
</dbReference>
<dbReference type="PANTHER" id="PTHR43133:SF62">
    <property type="entry name" value="RNA POLYMERASE SIGMA FACTOR SIGZ"/>
    <property type="match status" value="1"/>
</dbReference>
<dbReference type="EMBL" id="VOOR01000028">
    <property type="protein sequence ID" value="TXB62510.1"/>
    <property type="molecule type" value="Genomic_DNA"/>
</dbReference>
<dbReference type="InterPro" id="IPR013324">
    <property type="entry name" value="RNA_pol_sigma_r3/r4-like"/>
</dbReference>
<evidence type="ECO:0000313" key="8">
    <source>
        <dbReference type="EMBL" id="TXB62510.1"/>
    </source>
</evidence>
<evidence type="ECO:0000256" key="1">
    <source>
        <dbReference type="ARBA" id="ARBA00010641"/>
    </source>
</evidence>
<dbReference type="Pfam" id="PF04542">
    <property type="entry name" value="Sigma70_r2"/>
    <property type="match status" value="1"/>
</dbReference>
<dbReference type="GO" id="GO:0016987">
    <property type="term" value="F:sigma factor activity"/>
    <property type="evidence" value="ECO:0007669"/>
    <property type="project" value="UniProtKB-KW"/>
</dbReference>
<evidence type="ECO:0000256" key="2">
    <source>
        <dbReference type="ARBA" id="ARBA00023015"/>
    </source>
</evidence>
<reference evidence="8 9" key="1">
    <citation type="submission" date="2019-08" db="EMBL/GenBank/DDBJ databases">
        <title>Genome of Phaeodactylibacter luteus.</title>
        <authorList>
            <person name="Bowman J.P."/>
        </authorList>
    </citation>
    <scope>NUCLEOTIDE SEQUENCE [LARGE SCALE GENOMIC DNA]</scope>
    <source>
        <strain evidence="8 9">KCTC 42180</strain>
    </source>
</reference>
<dbReference type="OrthoDB" id="9784272at2"/>
<dbReference type="InterPro" id="IPR007630">
    <property type="entry name" value="RNA_pol_sigma70_r4"/>
</dbReference>
<dbReference type="SUPFAM" id="SSF88946">
    <property type="entry name" value="Sigma2 domain of RNA polymerase sigma factors"/>
    <property type="match status" value="1"/>
</dbReference>